<protein>
    <recommendedName>
        <fullName evidence="3">F-box domain-containing protein</fullName>
    </recommendedName>
</protein>
<dbReference type="InterPro" id="IPR040338">
    <property type="entry name" value="At1g67623-like"/>
</dbReference>
<dbReference type="EMBL" id="AGNK02003650">
    <property type="status" value="NOT_ANNOTATED_CDS"/>
    <property type="molecule type" value="Genomic_DNA"/>
</dbReference>
<organism evidence="1 2">
    <name type="scientific">Setaria italica</name>
    <name type="common">Foxtail millet</name>
    <name type="synonym">Panicum italicum</name>
    <dbReference type="NCBI Taxonomy" id="4555"/>
    <lineage>
        <taxon>Eukaryota</taxon>
        <taxon>Viridiplantae</taxon>
        <taxon>Streptophyta</taxon>
        <taxon>Embryophyta</taxon>
        <taxon>Tracheophyta</taxon>
        <taxon>Spermatophyta</taxon>
        <taxon>Magnoliopsida</taxon>
        <taxon>Liliopsida</taxon>
        <taxon>Poales</taxon>
        <taxon>Poaceae</taxon>
        <taxon>PACMAD clade</taxon>
        <taxon>Panicoideae</taxon>
        <taxon>Panicodae</taxon>
        <taxon>Paniceae</taxon>
        <taxon>Cenchrinae</taxon>
        <taxon>Setaria</taxon>
    </lineage>
</organism>
<dbReference type="EnsemblPlants" id="KQL01192">
    <property type="protein sequence ID" value="KQL01192"/>
    <property type="gene ID" value="SETIT_014965mg"/>
</dbReference>
<name>K3YL44_SETIT</name>
<evidence type="ECO:0000313" key="2">
    <source>
        <dbReference type="Proteomes" id="UP000004995"/>
    </source>
</evidence>
<dbReference type="InParanoid" id="K3YL44"/>
<dbReference type="Gramene" id="KQL01192">
    <property type="protein sequence ID" value="KQL01192"/>
    <property type="gene ID" value="SETIT_014965mg"/>
</dbReference>
<evidence type="ECO:0000313" key="1">
    <source>
        <dbReference type="EnsemblPlants" id="KQL01192"/>
    </source>
</evidence>
<dbReference type="Proteomes" id="UP000004995">
    <property type="component" value="Unassembled WGS sequence"/>
</dbReference>
<dbReference type="HOGENOM" id="CLU_2162805_0_0_1"/>
<dbReference type="AlphaFoldDB" id="K3YL44"/>
<proteinExistence type="predicted"/>
<dbReference type="PANTHER" id="PTHR33784:SF10">
    <property type="entry name" value="F-BOX PROTEIN"/>
    <property type="match status" value="1"/>
</dbReference>
<reference evidence="2" key="1">
    <citation type="journal article" date="2012" name="Nat. Biotechnol.">
        <title>Reference genome sequence of the model plant Setaria.</title>
        <authorList>
            <person name="Bennetzen J.L."/>
            <person name="Schmutz J."/>
            <person name="Wang H."/>
            <person name="Percifield R."/>
            <person name="Hawkins J."/>
            <person name="Pontaroli A.C."/>
            <person name="Estep M."/>
            <person name="Feng L."/>
            <person name="Vaughn J.N."/>
            <person name="Grimwood J."/>
            <person name="Jenkins J."/>
            <person name="Barry K."/>
            <person name="Lindquist E."/>
            <person name="Hellsten U."/>
            <person name="Deshpande S."/>
            <person name="Wang X."/>
            <person name="Wu X."/>
            <person name="Mitros T."/>
            <person name="Triplett J."/>
            <person name="Yang X."/>
            <person name="Ye C.Y."/>
            <person name="Mauro-Herrera M."/>
            <person name="Wang L."/>
            <person name="Li P."/>
            <person name="Sharma M."/>
            <person name="Sharma R."/>
            <person name="Ronald P.C."/>
            <person name="Panaud O."/>
            <person name="Kellogg E.A."/>
            <person name="Brutnell T.P."/>
            <person name="Doust A.N."/>
            <person name="Tuskan G.A."/>
            <person name="Rokhsar D."/>
            <person name="Devos K.M."/>
        </authorList>
    </citation>
    <scope>NUCLEOTIDE SEQUENCE [LARGE SCALE GENOMIC DNA]</scope>
    <source>
        <strain evidence="2">cv. Yugu1</strain>
    </source>
</reference>
<reference evidence="1" key="2">
    <citation type="submission" date="2018-08" db="UniProtKB">
        <authorList>
            <consortium name="EnsemblPlants"/>
        </authorList>
    </citation>
    <scope>IDENTIFICATION</scope>
    <source>
        <strain evidence="1">Yugu1</strain>
    </source>
</reference>
<accession>K3YL44</accession>
<keyword evidence="2" id="KW-1185">Reference proteome</keyword>
<evidence type="ECO:0008006" key="3">
    <source>
        <dbReference type="Google" id="ProtNLM"/>
    </source>
</evidence>
<sequence>MKPSRVFMAANRQQPSLETLPMKLLTVIAIHLVATSDQPMEDLGRLQATCTVMRRVCGQCAVVRHVALLRCWEEVQWNQPSRYYSLLRLLVDVGNPEASLLTGIPDFFGGY</sequence>
<dbReference type="PANTHER" id="PTHR33784">
    <property type="entry name" value="OS05G0482100 PROTEIN"/>
    <property type="match status" value="1"/>
</dbReference>